<proteinExistence type="predicted"/>
<keyword evidence="3" id="KW-1185">Reference proteome</keyword>
<evidence type="ECO:0000313" key="3">
    <source>
        <dbReference type="Proteomes" id="UP001518990"/>
    </source>
</evidence>
<feature type="transmembrane region" description="Helical" evidence="1">
    <location>
        <begin position="12"/>
        <end position="36"/>
    </location>
</feature>
<dbReference type="EMBL" id="JACTNF010000009">
    <property type="protein sequence ID" value="MBO1075013.1"/>
    <property type="molecule type" value="Genomic_DNA"/>
</dbReference>
<comment type="caution">
    <text evidence="2">The sequence shown here is derived from an EMBL/GenBank/DDBJ whole genome shotgun (WGS) entry which is preliminary data.</text>
</comment>
<dbReference type="Proteomes" id="UP001518990">
    <property type="component" value="Unassembled WGS sequence"/>
</dbReference>
<protein>
    <submittedName>
        <fullName evidence="2">Prepilin-type N-terminal cleavage/methylation domain-containing protein</fullName>
    </submittedName>
</protein>
<name>A0ABS3KC03_9PROT</name>
<keyword evidence="1" id="KW-0472">Membrane</keyword>
<dbReference type="NCBIfam" id="TIGR02532">
    <property type="entry name" value="IV_pilin_GFxxxE"/>
    <property type="match status" value="1"/>
</dbReference>
<reference evidence="2 3" key="1">
    <citation type="submission" date="2020-09" db="EMBL/GenBank/DDBJ databases">
        <title>Roseomonas.</title>
        <authorList>
            <person name="Zhu W."/>
        </authorList>
    </citation>
    <scope>NUCLEOTIDE SEQUENCE [LARGE SCALE GENOMIC DNA]</scope>
    <source>
        <strain evidence="2 3">1311</strain>
    </source>
</reference>
<gene>
    <name evidence="2" type="ORF">IAI60_10375</name>
</gene>
<keyword evidence="1" id="KW-0812">Transmembrane</keyword>
<evidence type="ECO:0000256" key="1">
    <source>
        <dbReference type="SAM" id="Phobius"/>
    </source>
</evidence>
<organism evidence="2 3">
    <name type="scientific">Roseomonas marmotae</name>
    <dbReference type="NCBI Taxonomy" id="2768161"/>
    <lineage>
        <taxon>Bacteria</taxon>
        <taxon>Pseudomonadati</taxon>
        <taxon>Pseudomonadota</taxon>
        <taxon>Alphaproteobacteria</taxon>
        <taxon>Acetobacterales</taxon>
        <taxon>Roseomonadaceae</taxon>
        <taxon>Roseomonas</taxon>
    </lineage>
</organism>
<keyword evidence="1" id="KW-1133">Transmembrane helix</keyword>
<evidence type="ECO:0000313" key="2">
    <source>
        <dbReference type="EMBL" id="MBO1075013.1"/>
    </source>
</evidence>
<sequence length="124" mass="12493">MSARPGSAQAPGFTLVEALVALVVVAGAASAVTPLLGTMLRAKAEREANLAGVLMAQSLLEAYAPPGAARPGRWQGNSPAGPWSIEIGPGEAGAPGVALRPVRVVLRAVTLEALRPGPAEEPAR</sequence>
<accession>A0ABS3KC03</accession>
<dbReference type="RefSeq" id="WP_207446938.1">
    <property type="nucleotide sequence ID" value="NZ_CP061091.1"/>
</dbReference>
<dbReference type="InterPro" id="IPR012902">
    <property type="entry name" value="N_methyl_site"/>
</dbReference>